<keyword evidence="9" id="KW-0676">Redox-active center</keyword>
<dbReference type="AlphaFoldDB" id="A0A1F7TXJ4"/>
<name>A0A1F7TXJ4_9BACT</name>
<dbReference type="STRING" id="1802389.A3C17_00815"/>
<evidence type="ECO:0000256" key="3">
    <source>
        <dbReference type="ARBA" id="ARBA00022692"/>
    </source>
</evidence>
<keyword evidence="4" id="KW-0874">Quinone</keyword>
<evidence type="ECO:0000256" key="6">
    <source>
        <dbReference type="ARBA" id="ARBA00023002"/>
    </source>
</evidence>
<accession>A0A1F7TXJ4</accession>
<gene>
    <name evidence="12" type="ORF">A3C17_00815</name>
</gene>
<evidence type="ECO:0000256" key="2">
    <source>
        <dbReference type="ARBA" id="ARBA00006214"/>
    </source>
</evidence>
<keyword evidence="3 10" id="KW-0812">Transmembrane</keyword>
<comment type="caution">
    <text evidence="12">The sequence shown here is derived from an EMBL/GenBank/DDBJ whole genome shotgun (WGS) entry which is preliminary data.</text>
</comment>
<feature type="transmembrane region" description="Helical" evidence="10">
    <location>
        <begin position="115"/>
        <end position="140"/>
    </location>
</feature>
<dbReference type="InterPro" id="IPR044698">
    <property type="entry name" value="VKOR/LTO1"/>
</dbReference>
<dbReference type="Pfam" id="PF07884">
    <property type="entry name" value="VKOR"/>
    <property type="match status" value="1"/>
</dbReference>
<feature type="domain" description="Vitamin K epoxide reductase" evidence="11">
    <location>
        <begin position="5"/>
        <end position="137"/>
    </location>
</feature>
<dbReference type="PANTHER" id="PTHR34573">
    <property type="entry name" value="VKC DOMAIN-CONTAINING PROTEIN"/>
    <property type="match status" value="1"/>
</dbReference>
<dbReference type="CDD" id="cd12916">
    <property type="entry name" value="VKOR_1"/>
    <property type="match status" value="1"/>
</dbReference>
<keyword evidence="5 10" id="KW-1133">Transmembrane helix</keyword>
<feature type="transmembrane region" description="Helical" evidence="10">
    <location>
        <begin position="58"/>
        <end position="79"/>
    </location>
</feature>
<evidence type="ECO:0000256" key="8">
    <source>
        <dbReference type="ARBA" id="ARBA00023157"/>
    </source>
</evidence>
<dbReference type="GO" id="GO:0048038">
    <property type="term" value="F:quinone binding"/>
    <property type="evidence" value="ECO:0007669"/>
    <property type="project" value="UniProtKB-KW"/>
</dbReference>
<keyword evidence="6" id="KW-0560">Oxidoreductase</keyword>
<feature type="transmembrane region" description="Helical" evidence="10">
    <location>
        <begin position="91"/>
        <end position="109"/>
    </location>
</feature>
<comment type="subcellular location">
    <subcellularLocation>
        <location evidence="1">Membrane</location>
        <topology evidence="1">Multi-pass membrane protein</topology>
    </subcellularLocation>
</comment>
<evidence type="ECO:0000259" key="11">
    <source>
        <dbReference type="SMART" id="SM00756"/>
    </source>
</evidence>
<evidence type="ECO:0000256" key="4">
    <source>
        <dbReference type="ARBA" id="ARBA00022719"/>
    </source>
</evidence>
<sequence length="147" mass="16293">MLSLPKWLPITMIIAALVGFADAAYLTVEHYTGGTPVCTIIQGCDIVTTSPFATIGPIPVALLGTLYYLALIIGIVAYFDSRDIRWLERVAVLPILGFAFTLYLVYLMAFVLDAWCIYCLGSATSSTLLFVLALVVFAHIRRMRHEW</sequence>
<proteinExistence type="inferred from homology"/>
<keyword evidence="8" id="KW-1015">Disulfide bond</keyword>
<dbReference type="GO" id="GO:0016020">
    <property type="term" value="C:membrane"/>
    <property type="evidence" value="ECO:0007669"/>
    <property type="project" value="UniProtKB-SubCell"/>
</dbReference>
<protein>
    <recommendedName>
        <fullName evidence="11">Vitamin K epoxide reductase domain-containing protein</fullName>
    </recommendedName>
</protein>
<comment type="similarity">
    <text evidence="2">Belongs to the VKOR family.</text>
</comment>
<evidence type="ECO:0000313" key="12">
    <source>
        <dbReference type="EMBL" id="OGL70741.1"/>
    </source>
</evidence>
<evidence type="ECO:0000256" key="5">
    <source>
        <dbReference type="ARBA" id="ARBA00022989"/>
    </source>
</evidence>
<reference evidence="12 13" key="1">
    <citation type="journal article" date="2016" name="Nat. Commun.">
        <title>Thousands of microbial genomes shed light on interconnected biogeochemical processes in an aquifer system.</title>
        <authorList>
            <person name="Anantharaman K."/>
            <person name="Brown C.T."/>
            <person name="Hug L.A."/>
            <person name="Sharon I."/>
            <person name="Castelle C.J."/>
            <person name="Probst A.J."/>
            <person name="Thomas B.C."/>
            <person name="Singh A."/>
            <person name="Wilkins M.J."/>
            <person name="Karaoz U."/>
            <person name="Brodie E.L."/>
            <person name="Williams K.H."/>
            <person name="Hubbard S.S."/>
            <person name="Banfield J.F."/>
        </authorList>
    </citation>
    <scope>NUCLEOTIDE SEQUENCE [LARGE SCALE GENOMIC DNA]</scope>
</reference>
<keyword evidence="7 10" id="KW-0472">Membrane</keyword>
<evidence type="ECO:0000313" key="13">
    <source>
        <dbReference type="Proteomes" id="UP000177097"/>
    </source>
</evidence>
<evidence type="ECO:0000256" key="9">
    <source>
        <dbReference type="ARBA" id="ARBA00023284"/>
    </source>
</evidence>
<dbReference type="InterPro" id="IPR038354">
    <property type="entry name" value="VKOR_sf"/>
</dbReference>
<evidence type="ECO:0000256" key="1">
    <source>
        <dbReference type="ARBA" id="ARBA00004141"/>
    </source>
</evidence>
<dbReference type="Gene3D" id="1.20.1440.130">
    <property type="entry name" value="VKOR domain"/>
    <property type="match status" value="1"/>
</dbReference>
<evidence type="ECO:0000256" key="7">
    <source>
        <dbReference type="ARBA" id="ARBA00023136"/>
    </source>
</evidence>
<dbReference type="InterPro" id="IPR012932">
    <property type="entry name" value="VKOR"/>
</dbReference>
<evidence type="ECO:0000256" key="10">
    <source>
        <dbReference type="SAM" id="Phobius"/>
    </source>
</evidence>
<dbReference type="PANTHER" id="PTHR34573:SF1">
    <property type="entry name" value="VITAMIN K EPOXIDE REDUCTASE DOMAIN-CONTAINING PROTEIN"/>
    <property type="match status" value="1"/>
</dbReference>
<dbReference type="GO" id="GO:0016491">
    <property type="term" value="F:oxidoreductase activity"/>
    <property type="evidence" value="ECO:0007669"/>
    <property type="project" value="UniProtKB-KW"/>
</dbReference>
<dbReference type="SMART" id="SM00756">
    <property type="entry name" value="VKc"/>
    <property type="match status" value="1"/>
</dbReference>
<dbReference type="EMBL" id="MGDX01000025">
    <property type="protein sequence ID" value="OGL70741.1"/>
    <property type="molecule type" value="Genomic_DNA"/>
</dbReference>
<dbReference type="Proteomes" id="UP000177097">
    <property type="component" value="Unassembled WGS sequence"/>
</dbReference>
<organism evidence="12 13">
    <name type="scientific">Candidatus Uhrbacteria bacterium RIFCSPHIGHO2_02_FULL_53_13</name>
    <dbReference type="NCBI Taxonomy" id="1802389"/>
    <lineage>
        <taxon>Bacteria</taxon>
        <taxon>Candidatus Uhriibacteriota</taxon>
    </lineage>
</organism>